<gene>
    <name evidence="8" type="ORF">OE647_00085</name>
</gene>
<feature type="transmembrane region" description="Helical" evidence="7">
    <location>
        <begin position="213"/>
        <end position="242"/>
    </location>
</feature>
<comment type="similarity">
    <text evidence="2">Belongs to the FliR/MopE/SpaR family.</text>
</comment>
<evidence type="ECO:0000256" key="6">
    <source>
        <dbReference type="ARBA" id="ARBA00023136"/>
    </source>
</evidence>
<feature type="transmembrane region" description="Helical" evidence="7">
    <location>
        <begin position="45"/>
        <end position="65"/>
    </location>
</feature>
<dbReference type="InterPro" id="IPR002010">
    <property type="entry name" value="T3SS_IM_R"/>
</dbReference>
<keyword evidence="4 7" id="KW-0812">Transmembrane</keyword>
<organism evidence="8 9">
    <name type="scientific">Albidovulum sediminicola</name>
    <dbReference type="NCBI Taxonomy" id="2984331"/>
    <lineage>
        <taxon>Bacteria</taxon>
        <taxon>Pseudomonadati</taxon>
        <taxon>Pseudomonadota</taxon>
        <taxon>Alphaproteobacteria</taxon>
        <taxon>Rhodobacterales</taxon>
        <taxon>Paracoccaceae</taxon>
        <taxon>Albidovulum</taxon>
    </lineage>
</organism>
<dbReference type="Proteomes" id="UP001652503">
    <property type="component" value="Unassembled WGS sequence"/>
</dbReference>
<feature type="transmembrane region" description="Helical" evidence="7">
    <location>
        <begin position="12"/>
        <end position="33"/>
    </location>
</feature>
<keyword evidence="9" id="KW-1185">Reference proteome</keyword>
<dbReference type="Pfam" id="PF01311">
    <property type="entry name" value="Bac_export_1"/>
    <property type="match status" value="1"/>
</dbReference>
<evidence type="ECO:0000256" key="2">
    <source>
        <dbReference type="ARBA" id="ARBA00009772"/>
    </source>
</evidence>
<evidence type="ECO:0000313" key="8">
    <source>
        <dbReference type="EMBL" id="MCV2863129.1"/>
    </source>
</evidence>
<evidence type="ECO:0000256" key="1">
    <source>
        <dbReference type="ARBA" id="ARBA00004651"/>
    </source>
</evidence>
<evidence type="ECO:0000256" key="7">
    <source>
        <dbReference type="SAM" id="Phobius"/>
    </source>
</evidence>
<evidence type="ECO:0000256" key="4">
    <source>
        <dbReference type="ARBA" id="ARBA00022692"/>
    </source>
</evidence>
<dbReference type="PRINTS" id="PR00953">
    <property type="entry name" value="TYPE3IMRPROT"/>
</dbReference>
<evidence type="ECO:0000313" key="9">
    <source>
        <dbReference type="Proteomes" id="UP001652503"/>
    </source>
</evidence>
<dbReference type="PANTHER" id="PTHR30065:SF1">
    <property type="entry name" value="SURFACE PRESENTATION OF ANTIGENS PROTEIN SPAR"/>
    <property type="match status" value="1"/>
</dbReference>
<dbReference type="EMBL" id="JAOWLA010000001">
    <property type="protein sequence ID" value="MCV2863129.1"/>
    <property type="molecule type" value="Genomic_DNA"/>
</dbReference>
<sequence length="258" mass="25969">MTDLLAELQRLGGGAALTAALVFARVGAAMVAMPGFSQGFVPVRIRLGAAIAFTAVILPAVQAMVTPPGQALDAAAMLLGEVVVGAVLGAFLRLFTQALEVAGMTIAQSTSLAQMFGGGGAEPLPAISHLLLMAGLALAAMAGLHLRLAEALILSYQALPAGGIPDAGVLRDWGVGGVIRAFLLAFGLAAPFLIIATLYNFALGAINRAMPQLMVMMVGAPAVTGGTLLLLGAAAPALVAVWHNAFAGILADPFAVRP</sequence>
<keyword evidence="6 7" id="KW-0472">Membrane</keyword>
<reference evidence="8 9" key="1">
    <citation type="submission" date="2022-10" db="EMBL/GenBank/DDBJ databases">
        <title>Defluviimonas sp. nov., isolated from ocean surface water.</title>
        <authorList>
            <person name="He W."/>
            <person name="Wang L."/>
            <person name="Zhang D.-F."/>
        </authorList>
    </citation>
    <scope>NUCLEOTIDE SEQUENCE [LARGE SCALE GENOMIC DNA]</scope>
    <source>
        <strain evidence="8 9">WL0075</strain>
    </source>
</reference>
<proteinExistence type="inferred from homology"/>
<keyword evidence="3" id="KW-1003">Cell membrane</keyword>
<evidence type="ECO:0000256" key="5">
    <source>
        <dbReference type="ARBA" id="ARBA00022989"/>
    </source>
</evidence>
<dbReference type="RefSeq" id="WP_263719546.1">
    <property type="nucleotide sequence ID" value="NZ_JAOWLA010000001.1"/>
</dbReference>
<keyword evidence="5 7" id="KW-1133">Transmembrane helix</keyword>
<evidence type="ECO:0000256" key="3">
    <source>
        <dbReference type="ARBA" id="ARBA00022475"/>
    </source>
</evidence>
<feature type="transmembrane region" description="Helical" evidence="7">
    <location>
        <begin position="130"/>
        <end position="158"/>
    </location>
</feature>
<name>A0ABT2YW88_9RHOB</name>
<comment type="caution">
    <text evidence="8">The sequence shown here is derived from an EMBL/GenBank/DDBJ whole genome shotgun (WGS) entry which is preliminary data.</text>
</comment>
<keyword evidence="8" id="KW-0282">Flagellum</keyword>
<accession>A0ABT2YW88</accession>
<keyword evidence="8" id="KW-0969">Cilium</keyword>
<feature type="transmembrane region" description="Helical" evidence="7">
    <location>
        <begin position="178"/>
        <end position="201"/>
    </location>
</feature>
<comment type="subcellular location">
    <subcellularLocation>
        <location evidence="1">Cell membrane</location>
        <topology evidence="1">Multi-pass membrane protein</topology>
    </subcellularLocation>
</comment>
<feature type="transmembrane region" description="Helical" evidence="7">
    <location>
        <begin position="71"/>
        <end position="95"/>
    </location>
</feature>
<keyword evidence="8" id="KW-0966">Cell projection</keyword>
<protein>
    <submittedName>
        <fullName evidence="8">Flagellar biosynthetic protein FliR</fullName>
    </submittedName>
</protein>
<dbReference type="PANTHER" id="PTHR30065">
    <property type="entry name" value="FLAGELLAR BIOSYNTHETIC PROTEIN FLIR"/>
    <property type="match status" value="1"/>
</dbReference>